<comment type="caution">
    <text evidence="1">The sequence shown here is derived from an EMBL/GenBank/DDBJ whole genome shotgun (WGS) entry which is preliminary data.</text>
</comment>
<evidence type="ECO:0000313" key="1">
    <source>
        <dbReference type="EMBL" id="RSO59228.1"/>
    </source>
</evidence>
<name>A0A1U9S267_ACIPI</name>
<gene>
    <name evidence="1" type="ORF">EA752_10780</name>
</gene>
<accession>A0A1U9S267</accession>
<dbReference type="RefSeq" id="WP_017385890.1">
    <property type="nucleotide sequence ID" value="NZ_BKDB01000005.1"/>
</dbReference>
<protein>
    <submittedName>
        <fullName evidence="1">DUF1853 family protein</fullName>
    </submittedName>
</protein>
<dbReference type="AlphaFoldDB" id="A0A1U9S267"/>
<dbReference type="InterPro" id="IPR015003">
    <property type="entry name" value="DUF1853"/>
</dbReference>
<evidence type="ECO:0000313" key="2">
    <source>
        <dbReference type="Proteomes" id="UP000271320"/>
    </source>
</evidence>
<reference evidence="1 2" key="1">
    <citation type="submission" date="2018-10" db="EMBL/GenBank/DDBJ databases">
        <title>GWAS and RNA-Seq identify cryptic mechanisms of antimicrobial resistance in Acinetobacter baumannii.</title>
        <authorList>
            <person name="Sahl J.W."/>
        </authorList>
    </citation>
    <scope>NUCLEOTIDE SEQUENCE [LARGE SCALE GENOMIC DNA]</scope>
    <source>
        <strain evidence="1 2">TG41884</strain>
    </source>
</reference>
<dbReference type="EMBL" id="RFEW01000007">
    <property type="protein sequence ID" value="RSO59228.1"/>
    <property type="molecule type" value="Genomic_DNA"/>
</dbReference>
<dbReference type="Pfam" id="PF08907">
    <property type="entry name" value="DUF1853"/>
    <property type="match status" value="1"/>
</dbReference>
<organism evidence="1 2">
    <name type="scientific">Acinetobacter pittii</name>
    <name type="common">Acinetobacter genomosp. 3</name>
    <dbReference type="NCBI Taxonomy" id="48296"/>
    <lineage>
        <taxon>Bacteria</taxon>
        <taxon>Pseudomonadati</taxon>
        <taxon>Pseudomonadota</taxon>
        <taxon>Gammaproteobacteria</taxon>
        <taxon>Moraxellales</taxon>
        <taxon>Moraxellaceae</taxon>
        <taxon>Acinetobacter</taxon>
        <taxon>Acinetobacter calcoaceticus/baumannii complex</taxon>
    </lineage>
</organism>
<sequence>MNIASVKTSYFEPWLQFQHPIVRQLAFCIASPNLLCQLPKSFSIQHDFKLHPTEVWEEHFQNYLPRLKELDQSPEPLIQFLSQLKSTRLGLRFENLLWFWLEEDNYHPYQLLGHSIQKIDGAKTLGELDFLILNKETQQIEHWEVALKYYLGEADLHLEQWIGLNRQDTLSKKLYHFTNKQFQFSEALNFKIQQRFAVLKGQLYLPLQLNSQKSLPDWINLKRRLGYWGTTIPHSSFYRLERHEWLCPNKKQTSNPAHWWTDGLYCKNSEEVLFYMFRHPSYLNIKPQLQKLS</sequence>
<dbReference type="Proteomes" id="UP000271320">
    <property type="component" value="Unassembled WGS sequence"/>
</dbReference>
<proteinExistence type="predicted"/>